<protein>
    <submittedName>
        <fullName evidence="2">Uncharacterized protein</fullName>
    </submittedName>
</protein>
<dbReference type="EMBL" id="JARKIB010000224">
    <property type="protein sequence ID" value="KAJ7722003.1"/>
    <property type="molecule type" value="Genomic_DNA"/>
</dbReference>
<name>A0AAD7HKB5_9AGAR</name>
<proteinExistence type="predicted"/>
<dbReference type="Proteomes" id="UP001215598">
    <property type="component" value="Unassembled WGS sequence"/>
</dbReference>
<accession>A0AAD7HKB5</accession>
<evidence type="ECO:0000256" key="1">
    <source>
        <dbReference type="SAM" id="MobiDB-lite"/>
    </source>
</evidence>
<organism evidence="2 3">
    <name type="scientific">Mycena metata</name>
    <dbReference type="NCBI Taxonomy" id="1033252"/>
    <lineage>
        <taxon>Eukaryota</taxon>
        <taxon>Fungi</taxon>
        <taxon>Dikarya</taxon>
        <taxon>Basidiomycota</taxon>
        <taxon>Agaricomycotina</taxon>
        <taxon>Agaricomycetes</taxon>
        <taxon>Agaricomycetidae</taxon>
        <taxon>Agaricales</taxon>
        <taxon>Marasmiineae</taxon>
        <taxon>Mycenaceae</taxon>
        <taxon>Mycena</taxon>
    </lineage>
</organism>
<sequence length="102" mass="11420">MGSKMMPDVVTASRKKGETGTLDQRIEERSQLELAKRGVKLAALGDRGLLVPGSAPSRNPPKPNGMMNCVRMVDKIVRRDYGVPGREPEFYLLAYLLKRIRH</sequence>
<feature type="region of interest" description="Disordered" evidence="1">
    <location>
        <begin position="1"/>
        <end position="24"/>
    </location>
</feature>
<comment type="caution">
    <text evidence="2">The sequence shown here is derived from an EMBL/GenBank/DDBJ whole genome shotgun (WGS) entry which is preliminary data.</text>
</comment>
<gene>
    <name evidence="2" type="ORF">B0H16DRAFT_1699430</name>
</gene>
<dbReference type="AlphaFoldDB" id="A0AAD7HKB5"/>
<keyword evidence="3" id="KW-1185">Reference proteome</keyword>
<evidence type="ECO:0000313" key="2">
    <source>
        <dbReference type="EMBL" id="KAJ7722003.1"/>
    </source>
</evidence>
<feature type="non-terminal residue" evidence="2">
    <location>
        <position position="1"/>
    </location>
</feature>
<evidence type="ECO:0000313" key="3">
    <source>
        <dbReference type="Proteomes" id="UP001215598"/>
    </source>
</evidence>
<reference evidence="2" key="1">
    <citation type="submission" date="2023-03" db="EMBL/GenBank/DDBJ databases">
        <title>Massive genome expansion in bonnet fungi (Mycena s.s.) driven by repeated elements and novel gene families across ecological guilds.</title>
        <authorList>
            <consortium name="Lawrence Berkeley National Laboratory"/>
            <person name="Harder C.B."/>
            <person name="Miyauchi S."/>
            <person name="Viragh M."/>
            <person name="Kuo A."/>
            <person name="Thoen E."/>
            <person name="Andreopoulos B."/>
            <person name="Lu D."/>
            <person name="Skrede I."/>
            <person name="Drula E."/>
            <person name="Henrissat B."/>
            <person name="Morin E."/>
            <person name="Kohler A."/>
            <person name="Barry K."/>
            <person name="LaButti K."/>
            <person name="Morin E."/>
            <person name="Salamov A."/>
            <person name="Lipzen A."/>
            <person name="Mereny Z."/>
            <person name="Hegedus B."/>
            <person name="Baldrian P."/>
            <person name="Stursova M."/>
            <person name="Weitz H."/>
            <person name="Taylor A."/>
            <person name="Grigoriev I.V."/>
            <person name="Nagy L.G."/>
            <person name="Martin F."/>
            <person name="Kauserud H."/>
        </authorList>
    </citation>
    <scope>NUCLEOTIDE SEQUENCE</scope>
    <source>
        <strain evidence="2">CBHHK182m</strain>
    </source>
</reference>